<evidence type="ECO:0000313" key="3">
    <source>
        <dbReference type="EMBL" id="KIY98043.1"/>
    </source>
</evidence>
<keyword evidence="1" id="KW-0175">Coiled coil</keyword>
<feature type="compositionally biased region" description="Low complexity" evidence="2">
    <location>
        <begin position="83"/>
        <end position="109"/>
    </location>
</feature>
<reference evidence="3 4" key="1">
    <citation type="journal article" date="2013" name="BMC Genomics">
        <title>Reconstruction of the lipid metabolism for the microalga Monoraphidium neglectum from its genome sequence reveals characteristics suitable for biofuel production.</title>
        <authorList>
            <person name="Bogen C."/>
            <person name="Al-Dilaimi A."/>
            <person name="Albersmeier A."/>
            <person name="Wichmann J."/>
            <person name="Grundmann M."/>
            <person name="Rupp O."/>
            <person name="Lauersen K.J."/>
            <person name="Blifernez-Klassen O."/>
            <person name="Kalinowski J."/>
            <person name="Goesmann A."/>
            <person name="Mussgnug J.H."/>
            <person name="Kruse O."/>
        </authorList>
    </citation>
    <scope>NUCLEOTIDE SEQUENCE [LARGE SCALE GENOMIC DNA]</scope>
    <source>
        <strain evidence="3 4">SAG 48.87</strain>
    </source>
</reference>
<evidence type="ECO:0000256" key="1">
    <source>
        <dbReference type="SAM" id="Coils"/>
    </source>
</evidence>
<dbReference type="GeneID" id="25742794"/>
<evidence type="ECO:0000256" key="2">
    <source>
        <dbReference type="SAM" id="MobiDB-lite"/>
    </source>
</evidence>
<feature type="region of interest" description="Disordered" evidence="2">
    <location>
        <begin position="76"/>
        <end position="142"/>
    </location>
</feature>
<dbReference type="AlphaFoldDB" id="A0A0D2KR36"/>
<feature type="compositionally biased region" description="Acidic residues" evidence="2">
    <location>
        <begin position="123"/>
        <end position="136"/>
    </location>
</feature>
<name>A0A0D2KR36_9CHLO</name>
<proteinExistence type="predicted"/>
<sequence>MTATDWNAEASELVRELAATQKEVAAMLTGQADQEKELSGMKEACSSELAELQEETWRLQMFAELEKMKGLISQLRPIDDDAAPPADAGAPPPVRAAAAAPALAHAAAAGQKSKHSGRPLAGEQDEGSCGDGDEAEQGAGEAAALAAIDGELSVLMEAIRVAKDEVGGLLETKCGLQQQIADIYSAELDREEQDEAAAAVADGAGTDAA</sequence>
<dbReference type="EMBL" id="KK102331">
    <property type="protein sequence ID" value="KIY98043.1"/>
    <property type="molecule type" value="Genomic_DNA"/>
</dbReference>
<keyword evidence="4" id="KW-1185">Reference proteome</keyword>
<dbReference type="Proteomes" id="UP000054498">
    <property type="component" value="Unassembled WGS sequence"/>
</dbReference>
<dbReference type="RefSeq" id="XP_013897063.1">
    <property type="nucleotide sequence ID" value="XM_014041609.1"/>
</dbReference>
<dbReference type="KEGG" id="mng:MNEG_9919"/>
<feature type="coiled-coil region" evidence="1">
    <location>
        <begin position="3"/>
        <end position="55"/>
    </location>
</feature>
<organism evidence="3 4">
    <name type="scientific">Monoraphidium neglectum</name>
    <dbReference type="NCBI Taxonomy" id="145388"/>
    <lineage>
        <taxon>Eukaryota</taxon>
        <taxon>Viridiplantae</taxon>
        <taxon>Chlorophyta</taxon>
        <taxon>core chlorophytes</taxon>
        <taxon>Chlorophyceae</taxon>
        <taxon>CS clade</taxon>
        <taxon>Sphaeropleales</taxon>
        <taxon>Selenastraceae</taxon>
        <taxon>Monoraphidium</taxon>
    </lineage>
</organism>
<accession>A0A0D2KR36</accession>
<gene>
    <name evidence="3" type="ORF">MNEG_9919</name>
</gene>
<dbReference type="OrthoDB" id="549228at2759"/>
<evidence type="ECO:0000313" key="4">
    <source>
        <dbReference type="Proteomes" id="UP000054498"/>
    </source>
</evidence>
<protein>
    <submittedName>
        <fullName evidence="3">Uncharacterized protein</fullName>
    </submittedName>
</protein>